<sequence length="67" mass="7468">MPDSEIDVSKKCWKCGKEGRYTLSTIVIIHDNKQIGFSVIATDVIESELVCLECVPNDLKEKLNAKA</sequence>
<organism evidence="1">
    <name type="scientific">marine sediment metagenome</name>
    <dbReference type="NCBI Taxonomy" id="412755"/>
    <lineage>
        <taxon>unclassified sequences</taxon>
        <taxon>metagenomes</taxon>
        <taxon>ecological metagenomes</taxon>
    </lineage>
</organism>
<name>A0A0F9UC19_9ZZZZ</name>
<accession>A0A0F9UC19</accession>
<comment type="caution">
    <text evidence="1">The sequence shown here is derived from an EMBL/GenBank/DDBJ whole genome shotgun (WGS) entry which is preliminary data.</text>
</comment>
<protein>
    <submittedName>
        <fullName evidence="1">Uncharacterized protein</fullName>
    </submittedName>
</protein>
<dbReference type="EMBL" id="LAZR01000107">
    <property type="protein sequence ID" value="KKN90730.1"/>
    <property type="molecule type" value="Genomic_DNA"/>
</dbReference>
<gene>
    <name evidence="1" type="ORF">LCGC14_0223130</name>
</gene>
<evidence type="ECO:0000313" key="1">
    <source>
        <dbReference type="EMBL" id="KKN90730.1"/>
    </source>
</evidence>
<reference evidence="1" key="1">
    <citation type="journal article" date="2015" name="Nature">
        <title>Complex archaea that bridge the gap between prokaryotes and eukaryotes.</title>
        <authorList>
            <person name="Spang A."/>
            <person name="Saw J.H."/>
            <person name="Jorgensen S.L."/>
            <person name="Zaremba-Niedzwiedzka K."/>
            <person name="Martijn J."/>
            <person name="Lind A.E."/>
            <person name="van Eijk R."/>
            <person name="Schleper C."/>
            <person name="Guy L."/>
            <person name="Ettema T.J."/>
        </authorList>
    </citation>
    <scope>NUCLEOTIDE SEQUENCE</scope>
</reference>
<proteinExistence type="predicted"/>
<dbReference type="AlphaFoldDB" id="A0A0F9UC19"/>